<feature type="domain" description="DUF3291" evidence="1">
    <location>
        <begin position="5"/>
        <end position="142"/>
    </location>
</feature>
<dbReference type="Pfam" id="PF11695">
    <property type="entry name" value="DUF3291"/>
    <property type="match status" value="1"/>
</dbReference>
<reference evidence="3" key="1">
    <citation type="journal article" date="2019" name="Int. J. Syst. Evol. Microbiol.">
        <title>The Global Catalogue of Microorganisms (GCM) 10K type strain sequencing project: providing services to taxonomists for standard genome sequencing and annotation.</title>
        <authorList>
            <consortium name="The Broad Institute Genomics Platform"/>
            <consortium name="The Broad Institute Genome Sequencing Center for Infectious Disease"/>
            <person name="Wu L."/>
            <person name="Ma J."/>
        </authorList>
    </citation>
    <scope>NUCLEOTIDE SEQUENCE [LARGE SCALE GENOMIC DNA]</scope>
    <source>
        <strain evidence="3">KACC 12507</strain>
    </source>
</reference>
<name>A0ABV9LV85_9ALTE</name>
<keyword evidence="3" id="KW-1185">Reference proteome</keyword>
<dbReference type="Proteomes" id="UP001595897">
    <property type="component" value="Unassembled WGS sequence"/>
</dbReference>
<accession>A0ABV9LV85</accession>
<dbReference type="InterPro" id="IPR011008">
    <property type="entry name" value="Dimeric_a/b-barrel"/>
</dbReference>
<evidence type="ECO:0000313" key="2">
    <source>
        <dbReference type="EMBL" id="MFC4699751.1"/>
    </source>
</evidence>
<proteinExistence type="predicted"/>
<sequence>MKYQLAQVNIARFKVPAEDPVNADFVNNLDRINAIAEAQDGFVWRFKGAGNNALDIQPFKDPNMAINMSVWQDMDSLMSFVYRNVEHRTIMRRRKEWFDKLDIYMVLWWIEQGTLPTTQDALDKLAHLTEHGPSQHAFTFAKPFDAPSASSKNTM</sequence>
<gene>
    <name evidence="2" type="ORF">ACFO4O_06235</name>
</gene>
<dbReference type="InterPro" id="IPR021708">
    <property type="entry name" value="DUF3291"/>
</dbReference>
<comment type="caution">
    <text evidence="2">The sequence shown here is derived from an EMBL/GenBank/DDBJ whole genome shotgun (WGS) entry which is preliminary data.</text>
</comment>
<dbReference type="RefSeq" id="WP_382406568.1">
    <property type="nucleotide sequence ID" value="NZ_JBHSGU010000002.1"/>
</dbReference>
<dbReference type="EMBL" id="JBHSGU010000002">
    <property type="protein sequence ID" value="MFC4699751.1"/>
    <property type="molecule type" value="Genomic_DNA"/>
</dbReference>
<evidence type="ECO:0000259" key="1">
    <source>
        <dbReference type="Pfam" id="PF11695"/>
    </source>
</evidence>
<dbReference type="SUPFAM" id="SSF54909">
    <property type="entry name" value="Dimeric alpha+beta barrel"/>
    <property type="match status" value="1"/>
</dbReference>
<protein>
    <submittedName>
        <fullName evidence="2">DUF3291 domain-containing protein</fullName>
    </submittedName>
</protein>
<organism evidence="2 3">
    <name type="scientific">Glaciecola siphonariae</name>
    <dbReference type="NCBI Taxonomy" id="521012"/>
    <lineage>
        <taxon>Bacteria</taxon>
        <taxon>Pseudomonadati</taxon>
        <taxon>Pseudomonadota</taxon>
        <taxon>Gammaproteobacteria</taxon>
        <taxon>Alteromonadales</taxon>
        <taxon>Alteromonadaceae</taxon>
        <taxon>Glaciecola</taxon>
    </lineage>
</organism>
<evidence type="ECO:0000313" key="3">
    <source>
        <dbReference type="Proteomes" id="UP001595897"/>
    </source>
</evidence>